<keyword evidence="15" id="KW-0067">ATP-binding</keyword>
<keyword evidence="8" id="KW-0285">Flavoprotein</keyword>
<comment type="catalytic activity">
    <reaction evidence="18">
        <text>riboflavin + ATP = FMN + ADP + H(+)</text>
        <dbReference type="Rhea" id="RHEA:14357"/>
        <dbReference type="ChEBI" id="CHEBI:15378"/>
        <dbReference type="ChEBI" id="CHEBI:30616"/>
        <dbReference type="ChEBI" id="CHEBI:57986"/>
        <dbReference type="ChEBI" id="CHEBI:58210"/>
        <dbReference type="ChEBI" id="CHEBI:456216"/>
        <dbReference type="EC" id="2.7.1.26"/>
    </reaction>
</comment>
<dbReference type="GO" id="GO:0006747">
    <property type="term" value="P:FAD biosynthetic process"/>
    <property type="evidence" value="ECO:0007669"/>
    <property type="project" value="UniProtKB-UniPathway"/>
</dbReference>
<comment type="caution">
    <text evidence="21">The sequence shown here is derived from an EMBL/GenBank/DDBJ whole genome shotgun (WGS) entry which is preliminary data.</text>
</comment>
<keyword evidence="16" id="KW-0511">Multifunctional enzyme</keyword>
<evidence type="ECO:0000256" key="16">
    <source>
        <dbReference type="ARBA" id="ARBA00023268"/>
    </source>
</evidence>
<feature type="domain" description="Riboflavin kinase" evidence="20">
    <location>
        <begin position="247"/>
        <end position="374"/>
    </location>
</feature>
<organism evidence="21 22">
    <name type="scientific">Alloscardovia theropitheci</name>
    <dbReference type="NCBI Taxonomy" id="2496842"/>
    <lineage>
        <taxon>Bacteria</taxon>
        <taxon>Bacillati</taxon>
        <taxon>Actinomycetota</taxon>
        <taxon>Actinomycetes</taxon>
        <taxon>Bifidobacteriales</taxon>
        <taxon>Bifidobacteriaceae</taxon>
        <taxon>Alloscardovia</taxon>
    </lineage>
</organism>
<accession>A0A4R0QWU6</accession>
<evidence type="ECO:0000256" key="11">
    <source>
        <dbReference type="ARBA" id="ARBA00022695"/>
    </source>
</evidence>
<dbReference type="PANTHER" id="PTHR22749">
    <property type="entry name" value="RIBOFLAVIN KINASE/FMN ADENYLYLTRANSFERASE"/>
    <property type="match status" value="1"/>
</dbReference>
<evidence type="ECO:0000256" key="6">
    <source>
        <dbReference type="ARBA" id="ARBA00012393"/>
    </source>
</evidence>
<evidence type="ECO:0000256" key="3">
    <source>
        <dbReference type="ARBA" id="ARBA00005201"/>
    </source>
</evidence>
<dbReference type="Gene3D" id="3.40.50.620">
    <property type="entry name" value="HUPs"/>
    <property type="match status" value="1"/>
</dbReference>
<dbReference type="GO" id="GO:0009398">
    <property type="term" value="P:FMN biosynthetic process"/>
    <property type="evidence" value="ECO:0007669"/>
    <property type="project" value="TreeGrafter"/>
</dbReference>
<evidence type="ECO:0000256" key="7">
    <source>
        <dbReference type="ARBA" id="ARBA00018483"/>
    </source>
</evidence>
<dbReference type="AlphaFoldDB" id="A0A4R0QWU6"/>
<dbReference type="InterPro" id="IPR023468">
    <property type="entry name" value="Riboflavin_kinase"/>
</dbReference>
<dbReference type="GO" id="GO:0008531">
    <property type="term" value="F:riboflavin kinase activity"/>
    <property type="evidence" value="ECO:0007669"/>
    <property type="project" value="UniProtKB-EC"/>
</dbReference>
<dbReference type="RefSeq" id="WP_131282996.1">
    <property type="nucleotide sequence ID" value="NZ_RXLP01000002.1"/>
</dbReference>
<evidence type="ECO:0000256" key="8">
    <source>
        <dbReference type="ARBA" id="ARBA00022630"/>
    </source>
</evidence>
<dbReference type="SUPFAM" id="SSF52374">
    <property type="entry name" value="Nucleotidylyl transferase"/>
    <property type="match status" value="1"/>
</dbReference>
<dbReference type="Gene3D" id="2.40.30.30">
    <property type="entry name" value="Riboflavin kinase-like"/>
    <property type="match status" value="1"/>
</dbReference>
<dbReference type="EC" id="2.7.1.26" evidence="5"/>
<evidence type="ECO:0000256" key="13">
    <source>
        <dbReference type="ARBA" id="ARBA00022777"/>
    </source>
</evidence>
<keyword evidence="11 21" id="KW-0548">Nucleotidyltransferase</keyword>
<dbReference type="PANTHER" id="PTHR22749:SF6">
    <property type="entry name" value="RIBOFLAVIN KINASE"/>
    <property type="match status" value="1"/>
</dbReference>
<comment type="pathway">
    <text evidence="3">Cofactor biosynthesis; FMN biosynthesis; FMN from riboflavin (ATP route): step 1/1.</text>
</comment>
<comment type="similarity">
    <text evidence="4">Belongs to the RibF family.</text>
</comment>
<dbReference type="GO" id="GO:0003919">
    <property type="term" value="F:FMN adenylyltransferase activity"/>
    <property type="evidence" value="ECO:0007669"/>
    <property type="project" value="UniProtKB-EC"/>
</dbReference>
<evidence type="ECO:0000256" key="14">
    <source>
        <dbReference type="ARBA" id="ARBA00022827"/>
    </source>
</evidence>
<evidence type="ECO:0000256" key="1">
    <source>
        <dbReference type="ARBA" id="ARBA00002121"/>
    </source>
</evidence>
<dbReference type="EMBL" id="RXLP01000002">
    <property type="protein sequence ID" value="TCD54937.1"/>
    <property type="molecule type" value="Genomic_DNA"/>
</dbReference>
<proteinExistence type="inferred from homology"/>
<evidence type="ECO:0000256" key="10">
    <source>
        <dbReference type="ARBA" id="ARBA00022679"/>
    </source>
</evidence>
<dbReference type="CDD" id="cd02064">
    <property type="entry name" value="FAD_synthetase_N"/>
    <property type="match status" value="1"/>
</dbReference>
<keyword evidence="9" id="KW-0288">FMN</keyword>
<evidence type="ECO:0000256" key="5">
    <source>
        <dbReference type="ARBA" id="ARBA00012105"/>
    </source>
</evidence>
<dbReference type="OrthoDB" id="9803667at2"/>
<keyword evidence="10 21" id="KW-0808">Transferase</keyword>
<dbReference type="Pfam" id="PF06574">
    <property type="entry name" value="FAD_syn"/>
    <property type="match status" value="1"/>
</dbReference>
<name>A0A4R0QWU6_9BIFI</name>
<dbReference type="SMART" id="SM00904">
    <property type="entry name" value="Flavokinase"/>
    <property type="match status" value="1"/>
</dbReference>
<evidence type="ECO:0000256" key="18">
    <source>
        <dbReference type="ARBA" id="ARBA00047880"/>
    </source>
</evidence>
<keyword evidence="12" id="KW-0547">Nucleotide-binding</keyword>
<dbReference type="FunFam" id="2.40.30.30:FF:000003">
    <property type="entry name" value="Riboflavin biosynthesis protein"/>
    <property type="match status" value="1"/>
</dbReference>
<evidence type="ECO:0000256" key="4">
    <source>
        <dbReference type="ARBA" id="ARBA00010214"/>
    </source>
</evidence>
<evidence type="ECO:0000256" key="19">
    <source>
        <dbReference type="ARBA" id="ARBA00049494"/>
    </source>
</evidence>
<evidence type="ECO:0000313" key="21">
    <source>
        <dbReference type="EMBL" id="TCD54937.1"/>
    </source>
</evidence>
<evidence type="ECO:0000256" key="12">
    <source>
        <dbReference type="ARBA" id="ARBA00022741"/>
    </source>
</evidence>
<comment type="catalytic activity">
    <reaction evidence="19">
        <text>FMN + ATP + H(+) = FAD + diphosphate</text>
        <dbReference type="Rhea" id="RHEA:17237"/>
        <dbReference type="ChEBI" id="CHEBI:15378"/>
        <dbReference type="ChEBI" id="CHEBI:30616"/>
        <dbReference type="ChEBI" id="CHEBI:33019"/>
        <dbReference type="ChEBI" id="CHEBI:57692"/>
        <dbReference type="ChEBI" id="CHEBI:58210"/>
        <dbReference type="EC" id="2.7.7.2"/>
    </reaction>
</comment>
<evidence type="ECO:0000256" key="17">
    <source>
        <dbReference type="ARBA" id="ARBA00032176"/>
    </source>
</evidence>
<dbReference type="UniPathway" id="UPA00277">
    <property type="reaction ID" value="UER00407"/>
</dbReference>
<dbReference type="InterPro" id="IPR015865">
    <property type="entry name" value="Riboflavin_kinase_bac/euk"/>
</dbReference>
<evidence type="ECO:0000256" key="15">
    <source>
        <dbReference type="ARBA" id="ARBA00022840"/>
    </source>
</evidence>
<gene>
    <name evidence="21" type="ORF">EJ419_00650</name>
</gene>
<evidence type="ECO:0000313" key="22">
    <source>
        <dbReference type="Proteomes" id="UP000291289"/>
    </source>
</evidence>
<dbReference type="SUPFAM" id="SSF82114">
    <property type="entry name" value="Riboflavin kinase-like"/>
    <property type="match status" value="1"/>
</dbReference>
<comment type="pathway">
    <text evidence="2">Cofactor biosynthesis; FAD biosynthesis; FAD from FMN: step 1/1.</text>
</comment>
<dbReference type="EC" id="2.7.7.2" evidence="6"/>
<keyword evidence="13 21" id="KW-0418">Kinase</keyword>
<dbReference type="InterPro" id="IPR015864">
    <property type="entry name" value="FAD_synthase"/>
</dbReference>
<dbReference type="GO" id="GO:0009231">
    <property type="term" value="P:riboflavin biosynthetic process"/>
    <property type="evidence" value="ECO:0007669"/>
    <property type="project" value="InterPro"/>
</dbReference>
<keyword evidence="22" id="KW-1185">Reference proteome</keyword>
<reference evidence="21 22" key="1">
    <citation type="submission" date="2018-12" db="EMBL/GenBank/DDBJ databases">
        <title>Alloscrdovia theropitheci sp. nov: a novel taxon from the feces of the bleeding-herat monkey (Theropithecus geleda).</title>
        <authorList>
            <person name="Modesto M."/>
        </authorList>
    </citation>
    <scope>NUCLEOTIDE SEQUENCE [LARGE SCALE GENOMIC DNA]</scope>
    <source>
        <strain evidence="21 22">GLDI4/2</strain>
    </source>
</reference>
<dbReference type="InterPro" id="IPR023465">
    <property type="entry name" value="Riboflavin_kinase_dom_sf"/>
</dbReference>
<evidence type="ECO:0000256" key="9">
    <source>
        <dbReference type="ARBA" id="ARBA00022643"/>
    </source>
</evidence>
<sequence length="375" mass="41488">MEIIRLIPNEQGVVDWPTLSDDKRAVVTIGNFDGVHRGHQAVLEKTLDLAKKHDVPSVVITFDPQPGLVHRYASAHEGQELPDEKALDNPYELMGLNQKLSIIEKMGFDYAIVVRYTLAFAARTYIFFLGQLVGKLGMRTLVLGSDATMGKGREGDIKSITKLSQATGVFELIVVDDFGPSGIYVPREVTYVVPEISGEPVNPLKAMTKAELRAWSKKNRSVPTREYSSSMVRFLLARGCVKDAGEILGRAHNIEAVIVHGQARGRELGFPTANCGQIQGFAPVDGVYAGHLTVTETGEQYSAAISVGTNETFDGTERTVEAYCIDAPENLNIYGQKVRIEFTHYLRPMIKFKSVDELIEQMKKDVDEVQVTNTR</sequence>
<keyword evidence="14" id="KW-0274">FAD</keyword>
<evidence type="ECO:0000256" key="2">
    <source>
        <dbReference type="ARBA" id="ARBA00004726"/>
    </source>
</evidence>
<dbReference type="InterPro" id="IPR014729">
    <property type="entry name" value="Rossmann-like_a/b/a_fold"/>
</dbReference>
<protein>
    <recommendedName>
        <fullName evidence="7">Bifunctional riboflavin kinase/FMN adenylyltransferase</fullName>
        <ecNumber evidence="5">2.7.1.26</ecNumber>
        <ecNumber evidence="6">2.7.7.2</ecNumber>
    </recommendedName>
    <alternativeName>
        <fullName evidence="17">Riboflavin biosynthesis protein RibF</fullName>
    </alternativeName>
</protein>
<dbReference type="Pfam" id="PF01687">
    <property type="entry name" value="Flavokinase"/>
    <property type="match status" value="1"/>
</dbReference>
<dbReference type="Proteomes" id="UP000291289">
    <property type="component" value="Unassembled WGS sequence"/>
</dbReference>
<dbReference type="GO" id="GO:0005524">
    <property type="term" value="F:ATP binding"/>
    <property type="evidence" value="ECO:0007669"/>
    <property type="project" value="UniProtKB-KW"/>
</dbReference>
<comment type="function">
    <text evidence="1">Catalyzes the phosphorylation of riboflavin to FMN followed by the adenylation of FMN to FAD.</text>
</comment>
<evidence type="ECO:0000259" key="20">
    <source>
        <dbReference type="SMART" id="SM00904"/>
    </source>
</evidence>